<gene>
    <name evidence="1" type="ORF">AVEN_82945_1</name>
</gene>
<protein>
    <submittedName>
        <fullName evidence="1">Uncharacterized protein</fullName>
    </submittedName>
</protein>
<name>A0A4Y2CYA0_ARAVE</name>
<evidence type="ECO:0000313" key="2">
    <source>
        <dbReference type="Proteomes" id="UP000499080"/>
    </source>
</evidence>
<keyword evidence="2" id="KW-1185">Reference proteome</keyword>
<sequence>MNLRFTAQRKGWAGEGITFILSPGRDLLKLFDFAVSRPEWNGTSLGDYVTSGTSVELTMSQGLVSVPTLTSNVVRKLALLSYLILSVWYGEILPSSVGKSTQSVKGKAQGT</sequence>
<dbReference type="AlphaFoldDB" id="A0A4Y2CYA0"/>
<accession>A0A4Y2CYA0</accession>
<dbReference type="EMBL" id="BGPR01000254">
    <property type="protein sequence ID" value="GBM08265.1"/>
    <property type="molecule type" value="Genomic_DNA"/>
</dbReference>
<dbReference type="Proteomes" id="UP000499080">
    <property type="component" value="Unassembled WGS sequence"/>
</dbReference>
<comment type="caution">
    <text evidence="1">The sequence shown here is derived from an EMBL/GenBank/DDBJ whole genome shotgun (WGS) entry which is preliminary data.</text>
</comment>
<proteinExistence type="predicted"/>
<organism evidence="1 2">
    <name type="scientific">Araneus ventricosus</name>
    <name type="common">Orbweaver spider</name>
    <name type="synonym">Epeira ventricosa</name>
    <dbReference type="NCBI Taxonomy" id="182803"/>
    <lineage>
        <taxon>Eukaryota</taxon>
        <taxon>Metazoa</taxon>
        <taxon>Ecdysozoa</taxon>
        <taxon>Arthropoda</taxon>
        <taxon>Chelicerata</taxon>
        <taxon>Arachnida</taxon>
        <taxon>Araneae</taxon>
        <taxon>Araneomorphae</taxon>
        <taxon>Entelegynae</taxon>
        <taxon>Araneoidea</taxon>
        <taxon>Araneidae</taxon>
        <taxon>Araneus</taxon>
    </lineage>
</organism>
<evidence type="ECO:0000313" key="1">
    <source>
        <dbReference type="EMBL" id="GBM08265.1"/>
    </source>
</evidence>
<reference evidence="1 2" key="1">
    <citation type="journal article" date="2019" name="Sci. Rep.">
        <title>Orb-weaving spider Araneus ventricosus genome elucidates the spidroin gene catalogue.</title>
        <authorList>
            <person name="Kono N."/>
            <person name="Nakamura H."/>
            <person name="Ohtoshi R."/>
            <person name="Moran D.A.P."/>
            <person name="Shinohara A."/>
            <person name="Yoshida Y."/>
            <person name="Fujiwara M."/>
            <person name="Mori M."/>
            <person name="Tomita M."/>
            <person name="Arakawa K."/>
        </authorList>
    </citation>
    <scope>NUCLEOTIDE SEQUENCE [LARGE SCALE GENOMIC DNA]</scope>
</reference>